<proteinExistence type="inferred from homology"/>
<dbReference type="InterPro" id="IPR014284">
    <property type="entry name" value="RNA_pol_sigma-70_dom"/>
</dbReference>
<dbReference type="InterPro" id="IPR039425">
    <property type="entry name" value="RNA_pol_sigma-70-like"/>
</dbReference>
<dbReference type="PANTHER" id="PTHR43133:SF51">
    <property type="entry name" value="RNA POLYMERASE SIGMA FACTOR"/>
    <property type="match status" value="1"/>
</dbReference>
<evidence type="ECO:0000256" key="4">
    <source>
        <dbReference type="ARBA" id="ARBA00023163"/>
    </source>
</evidence>
<comment type="similarity">
    <text evidence="1">Belongs to the sigma-70 factor family. ECF subfamily.</text>
</comment>
<dbReference type="InterPro" id="IPR007627">
    <property type="entry name" value="RNA_pol_sigma70_r2"/>
</dbReference>
<dbReference type="CDD" id="cd06171">
    <property type="entry name" value="Sigma70_r4"/>
    <property type="match status" value="1"/>
</dbReference>
<evidence type="ECO:0000256" key="2">
    <source>
        <dbReference type="ARBA" id="ARBA00023015"/>
    </source>
</evidence>
<name>A0AA48GFP8_9BACT</name>
<dbReference type="InterPro" id="IPR013324">
    <property type="entry name" value="RNA_pol_sigma_r3/r4-like"/>
</dbReference>
<evidence type="ECO:0000256" key="3">
    <source>
        <dbReference type="ARBA" id="ARBA00023082"/>
    </source>
</evidence>
<keyword evidence="3" id="KW-0731">Sigma factor</keyword>
<sequence length="201" mass="23035">MNPPIESQLITSAQEGDGEAFSALVRPYLGLFYAGIHRILQDTLDTQDALQEALISIHTELGRFQGKSKFSTWAYRICINEALMLRRSRIRRREDAIEDFLPRFAPDGHLMNTDRMRDWSQDAMALVSVERDQMRAKIREGLNQLSDDQRAVFILRDLEGMNTDEVASKLGISRGLVRQRLHRARLGLRGFLDAFMTGRRG</sequence>
<dbReference type="InterPro" id="IPR036388">
    <property type="entry name" value="WH-like_DNA-bd_sf"/>
</dbReference>
<dbReference type="GO" id="GO:0006352">
    <property type="term" value="P:DNA-templated transcription initiation"/>
    <property type="evidence" value="ECO:0007669"/>
    <property type="project" value="InterPro"/>
</dbReference>
<evidence type="ECO:0000256" key="1">
    <source>
        <dbReference type="ARBA" id="ARBA00010641"/>
    </source>
</evidence>
<keyword evidence="2" id="KW-0805">Transcription regulation</keyword>
<dbReference type="InterPro" id="IPR013325">
    <property type="entry name" value="RNA_pol_sigma_r2"/>
</dbReference>
<dbReference type="Gene3D" id="1.10.1740.10">
    <property type="match status" value="1"/>
</dbReference>
<protein>
    <submittedName>
        <fullName evidence="7">RNA polymerase subunit sigma-24</fullName>
    </submittedName>
</protein>
<evidence type="ECO:0000313" key="7">
    <source>
        <dbReference type="EMBL" id="BDU71846.1"/>
    </source>
</evidence>
<keyword evidence="4" id="KW-0804">Transcription</keyword>
<evidence type="ECO:0000259" key="5">
    <source>
        <dbReference type="Pfam" id="PF04542"/>
    </source>
</evidence>
<dbReference type="Pfam" id="PF08281">
    <property type="entry name" value="Sigma70_r4_2"/>
    <property type="match status" value="1"/>
</dbReference>
<dbReference type="KEGG" id="msil:METEAL_10200"/>
<dbReference type="GO" id="GO:0016987">
    <property type="term" value="F:sigma factor activity"/>
    <property type="evidence" value="ECO:0007669"/>
    <property type="project" value="UniProtKB-KW"/>
</dbReference>
<evidence type="ECO:0000259" key="6">
    <source>
        <dbReference type="Pfam" id="PF08281"/>
    </source>
</evidence>
<dbReference type="SUPFAM" id="SSF88659">
    <property type="entry name" value="Sigma3 and sigma4 domains of RNA polymerase sigma factors"/>
    <property type="match status" value="1"/>
</dbReference>
<dbReference type="NCBIfam" id="TIGR02937">
    <property type="entry name" value="sigma70-ECF"/>
    <property type="match status" value="1"/>
</dbReference>
<dbReference type="Gene3D" id="1.10.10.10">
    <property type="entry name" value="Winged helix-like DNA-binding domain superfamily/Winged helix DNA-binding domain"/>
    <property type="match status" value="1"/>
</dbReference>
<feature type="domain" description="RNA polymerase sigma-70 region 2" evidence="5">
    <location>
        <begin position="24"/>
        <end position="89"/>
    </location>
</feature>
<accession>A0AA48GFP8</accession>
<evidence type="ECO:0000313" key="8">
    <source>
        <dbReference type="Proteomes" id="UP001238179"/>
    </source>
</evidence>
<reference evidence="8" key="1">
    <citation type="journal article" date="2023" name="Int. J. Syst. Evol. Microbiol.">
        <title>Mesoterricola silvestris gen. nov., sp. nov., Mesoterricola sediminis sp. nov., Geothrix oryzae sp. nov., Geothrix edaphica sp. nov., Geothrix rubra sp. nov., and Geothrix limicola sp. nov., six novel members of Acidobacteriota isolated from soils.</title>
        <authorList>
            <person name="Itoh H."/>
            <person name="Sugisawa Y."/>
            <person name="Mise K."/>
            <person name="Xu Z."/>
            <person name="Kuniyasu M."/>
            <person name="Ushijima N."/>
            <person name="Kawano K."/>
            <person name="Kobayashi E."/>
            <person name="Shiratori Y."/>
            <person name="Masuda Y."/>
            <person name="Senoo K."/>
        </authorList>
    </citation>
    <scope>NUCLEOTIDE SEQUENCE [LARGE SCALE GENOMIC DNA]</scope>
    <source>
        <strain evidence="8">W79</strain>
    </source>
</reference>
<dbReference type="PANTHER" id="PTHR43133">
    <property type="entry name" value="RNA POLYMERASE ECF-TYPE SIGMA FACTO"/>
    <property type="match status" value="1"/>
</dbReference>
<organism evidence="7 8">
    <name type="scientific">Mesoterricola silvestris</name>
    <dbReference type="NCBI Taxonomy" id="2927979"/>
    <lineage>
        <taxon>Bacteria</taxon>
        <taxon>Pseudomonadati</taxon>
        <taxon>Acidobacteriota</taxon>
        <taxon>Holophagae</taxon>
        <taxon>Holophagales</taxon>
        <taxon>Holophagaceae</taxon>
        <taxon>Mesoterricola</taxon>
    </lineage>
</organism>
<dbReference type="GO" id="GO:0003677">
    <property type="term" value="F:DNA binding"/>
    <property type="evidence" value="ECO:0007669"/>
    <property type="project" value="InterPro"/>
</dbReference>
<dbReference type="SUPFAM" id="SSF88946">
    <property type="entry name" value="Sigma2 domain of RNA polymerase sigma factors"/>
    <property type="match status" value="1"/>
</dbReference>
<dbReference type="AlphaFoldDB" id="A0AA48GFP8"/>
<keyword evidence="8" id="KW-1185">Reference proteome</keyword>
<dbReference type="Pfam" id="PF04542">
    <property type="entry name" value="Sigma70_r2"/>
    <property type="match status" value="1"/>
</dbReference>
<dbReference type="EMBL" id="AP027080">
    <property type="protein sequence ID" value="BDU71846.1"/>
    <property type="molecule type" value="Genomic_DNA"/>
</dbReference>
<dbReference type="Proteomes" id="UP001238179">
    <property type="component" value="Chromosome"/>
</dbReference>
<dbReference type="InterPro" id="IPR013249">
    <property type="entry name" value="RNA_pol_sigma70_r4_t2"/>
</dbReference>
<gene>
    <name evidence="7" type="ORF">METEAL_10200</name>
</gene>
<dbReference type="RefSeq" id="WP_316414747.1">
    <property type="nucleotide sequence ID" value="NZ_AP027080.1"/>
</dbReference>
<feature type="domain" description="RNA polymerase sigma factor 70 region 4 type 2" evidence="6">
    <location>
        <begin position="137"/>
        <end position="185"/>
    </location>
</feature>